<dbReference type="GO" id="GO:0009523">
    <property type="term" value="C:photosystem II"/>
    <property type="evidence" value="ECO:0007669"/>
    <property type="project" value="UniProtKB-KW"/>
</dbReference>
<keyword evidence="2" id="KW-0604">Photosystem II</keyword>
<protein>
    <submittedName>
        <fullName evidence="4">NAD-dependent epimerase/dehydratase family protein</fullName>
    </submittedName>
</protein>
<dbReference type="InterPro" id="IPR016040">
    <property type="entry name" value="NAD(P)-bd_dom"/>
</dbReference>
<reference evidence="4 5" key="1">
    <citation type="submission" date="2019-07" db="EMBL/GenBank/DDBJ databases">
        <title>Georgenia wutianyii sp. nov. and Georgenia *** sp. nov. isolated from plateau pika (Ochotona curzoniae) in the Qinghai-Tibet plateau of China.</title>
        <authorList>
            <person name="Tian Z."/>
        </authorList>
    </citation>
    <scope>NUCLEOTIDE SEQUENCE [LARGE SCALE GENOMIC DNA]</scope>
    <source>
        <strain evidence="4 5">Z446</strain>
    </source>
</reference>
<dbReference type="GO" id="GO:0015979">
    <property type="term" value="P:photosynthesis"/>
    <property type="evidence" value="ECO:0007669"/>
    <property type="project" value="UniProtKB-KW"/>
</dbReference>
<dbReference type="Proteomes" id="UP000318693">
    <property type="component" value="Unassembled WGS sequence"/>
</dbReference>
<comment type="caution">
    <text evidence="4">The sequence shown here is derived from an EMBL/GenBank/DDBJ whole genome shotgun (WGS) entry which is preliminary data.</text>
</comment>
<proteinExistence type="predicted"/>
<keyword evidence="1" id="KW-0602">Photosynthesis</keyword>
<dbReference type="Gene3D" id="3.40.50.720">
    <property type="entry name" value="NAD(P)-binding Rossmann-like Domain"/>
    <property type="match status" value="1"/>
</dbReference>
<dbReference type="EMBL" id="VJXR01000040">
    <property type="protein sequence ID" value="TRW44602.1"/>
    <property type="molecule type" value="Genomic_DNA"/>
</dbReference>
<organism evidence="4 5">
    <name type="scientific">Georgenia yuyongxinii</name>
    <dbReference type="NCBI Taxonomy" id="2589797"/>
    <lineage>
        <taxon>Bacteria</taxon>
        <taxon>Bacillati</taxon>
        <taxon>Actinomycetota</taxon>
        <taxon>Actinomycetes</taxon>
        <taxon>Micrococcales</taxon>
        <taxon>Bogoriellaceae</taxon>
        <taxon>Georgenia</taxon>
    </lineage>
</organism>
<gene>
    <name evidence="4" type="ORF">FJ693_12980</name>
</gene>
<evidence type="ECO:0000256" key="2">
    <source>
        <dbReference type="ARBA" id="ARBA00023276"/>
    </source>
</evidence>
<name>A0A552WP93_9MICO</name>
<dbReference type="AlphaFoldDB" id="A0A552WP93"/>
<dbReference type="RefSeq" id="WP_143418936.1">
    <property type="nucleotide sequence ID" value="NZ_VJXR01000040.1"/>
</dbReference>
<evidence type="ECO:0000313" key="4">
    <source>
        <dbReference type="EMBL" id="TRW44602.1"/>
    </source>
</evidence>
<dbReference type="InterPro" id="IPR036291">
    <property type="entry name" value="NAD(P)-bd_dom_sf"/>
</dbReference>
<dbReference type="SUPFAM" id="SSF51735">
    <property type="entry name" value="NAD(P)-binding Rossmann-fold domains"/>
    <property type="match status" value="1"/>
</dbReference>
<accession>A0A552WP93</accession>
<feature type="domain" description="NAD(P)-binding" evidence="3">
    <location>
        <begin position="6"/>
        <end position="198"/>
    </location>
</feature>
<dbReference type="PANTHER" id="PTHR47128:SF2">
    <property type="entry name" value="PROTEIN HIGH CHLOROPHYLL FLUORESCENCE PHENOTYPE 244, CHLOROPLASTIC"/>
    <property type="match status" value="1"/>
</dbReference>
<sequence length="295" mass="30877">MILVVGGTGQLGGRVVRLLRDRGEKVRCLVRAGSDAAPLRALGVEIVQGDLVDPATLPGACDGVTTVVATATAITGRLAGARHPSIVEVDGRGMAALVGAAARAGVERFVYLSFAGAESGLGSPMERAKLAIERRLRASQLRAVIVRPDAYQDIHLAPLGRFDVAGGKVAVIGRGDTRRRPVAVDDVAALVAAVALEPDPPEVVEFGGPEAISRNQAIAVAEQATGRPMKRRRMPAAAARLGMRLLARRNDAMASVFAAGLHQDRVEARWDDGPLRERGIAGRSATQFIQEQAGG</sequence>
<dbReference type="InterPro" id="IPR044256">
    <property type="entry name" value="HCF244-like"/>
</dbReference>
<evidence type="ECO:0000256" key="1">
    <source>
        <dbReference type="ARBA" id="ARBA00022531"/>
    </source>
</evidence>
<evidence type="ECO:0000313" key="5">
    <source>
        <dbReference type="Proteomes" id="UP000318693"/>
    </source>
</evidence>
<keyword evidence="5" id="KW-1185">Reference proteome</keyword>
<evidence type="ECO:0000259" key="3">
    <source>
        <dbReference type="Pfam" id="PF13460"/>
    </source>
</evidence>
<dbReference type="PANTHER" id="PTHR47128">
    <property type="match status" value="1"/>
</dbReference>
<dbReference type="Pfam" id="PF13460">
    <property type="entry name" value="NAD_binding_10"/>
    <property type="match status" value="1"/>
</dbReference>